<feature type="compositionally biased region" description="Pro residues" evidence="6">
    <location>
        <begin position="231"/>
        <end position="240"/>
    </location>
</feature>
<dbReference type="PROSITE" id="PS51119">
    <property type="entry name" value="TAFH"/>
    <property type="match status" value="1"/>
</dbReference>
<comment type="similarity">
    <text evidence="2">Belongs to the TAF4 family.</text>
</comment>
<organism evidence="8 9">
    <name type="scientific">Oryzias latipes</name>
    <name type="common">Japanese rice fish</name>
    <name type="synonym">Japanese killifish</name>
    <dbReference type="NCBI Taxonomy" id="8090"/>
    <lineage>
        <taxon>Eukaryota</taxon>
        <taxon>Metazoa</taxon>
        <taxon>Chordata</taxon>
        <taxon>Craniata</taxon>
        <taxon>Vertebrata</taxon>
        <taxon>Euteleostomi</taxon>
        <taxon>Actinopterygii</taxon>
        <taxon>Neopterygii</taxon>
        <taxon>Teleostei</taxon>
        <taxon>Neoteleostei</taxon>
        <taxon>Acanthomorphata</taxon>
        <taxon>Ovalentaria</taxon>
        <taxon>Atherinomorphae</taxon>
        <taxon>Beloniformes</taxon>
        <taxon>Adrianichthyidae</taxon>
        <taxon>Oryziinae</taxon>
        <taxon>Oryzias</taxon>
    </lineage>
</organism>
<dbReference type="Pfam" id="PF05236">
    <property type="entry name" value="TAF4"/>
    <property type="match status" value="1"/>
</dbReference>
<evidence type="ECO:0000256" key="6">
    <source>
        <dbReference type="SAM" id="MobiDB-lite"/>
    </source>
</evidence>
<dbReference type="Ensembl" id="ENSORLT00020007824.1">
    <property type="protein sequence ID" value="ENSORLP00020004520.1"/>
    <property type="gene ID" value="ENSORLG00020005326.1"/>
</dbReference>
<dbReference type="FunFam" id="1.10.20.10:FF:000015">
    <property type="entry name" value="Transcription initiation factor TFIID subunit 4B"/>
    <property type="match status" value="1"/>
</dbReference>
<proteinExistence type="inferred from homology"/>
<keyword evidence="5" id="KW-0539">Nucleus</keyword>
<dbReference type="Gene3D" id="1.20.120.1110">
    <property type="entry name" value="TAFH/NHR1 domain"/>
    <property type="match status" value="1"/>
</dbReference>
<dbReference type="SUPFAM" id="SSF47113">
    <property type="entry name" value="Histone-fold"/>
    <property type="match status" value="1"/>
</dbReference>
<dbReference type="CDD" id="cd08045">
    <property type="entry name" value="HFD_TAF4"/>
    <property type="match status" value="1"/>
</dbReference>
<sequence length="908" mass="95023">MAGARDPLEDMLLTEVDEAAVSDLLGDLESRLGDGSAVSFSARKRDAAAAQLSGKARDQAGSTEPLQGRPSAGSSRAAGTGEPLPSPFSAPIAGAGLQAERTTSPDAPSGPGPVTGSSQPADSFHRAAAPGAVPADEAAQTPPSGLQTLKGSVKLPNSAAVTEPASSGIVTETSQVPQTTACPPLTTPQRNHIPATSVGHNGVDPKGAPGPGPGPAASSSASQVVNHSIPLMPPKVPPPAAAVQPEVSQPPGVKPAMNGLVQPAATPARTPLPGAPTSIQQQKPALVAGVTRAVAPQLAVRPQQQQATIQLPSGFTIPPGMVLVRTETGQLVLVPQQVLAQAQVKAQQGQTAVAQRQMTPTATSPLRVNAATTVPAPHQTIRLASPVQTRMAQSPSTTTVQGLTVAPGSSVVSVKMPTAQKTQTGMVAGGVTPVEPPVTAGAPPASAPTASRVTVLSQEMQENVKKCKNFLATLIKLASHNSPSPETAKNVKALVQDLLDAKIEPEEFTSRLQADLKSSPQPYLIPFLKKSLPALRQTLFSSQQFLTTAPPVTSAPAPAAPGSIAATAIRPRLPTAATGGAVRLNPPMTNTTALAAARPGAQVLQTRSPVVIGHQLRHPVTLLRGPLCTTGKSPVSLAASANQKKQCDPGGGTFRDDDDINDVASMAGVNLNEENARILATSSEIVGTKIRSCKDEFFLPADVLHRRILDTARKLGVTEVPADVVNVVSHATQFRLRSLLEKVSVVAQHRADAVKDEDLYEQTSDVRAQLRFFEQLERIEKQRKDEQEREMLLKAAKSRARQEDPEQARLKQKAKEMQQQELAQMRQRDANLTALAAIGPRKKRKLDSVGGANTGSEVSSGLGSLGSPSPRQQLRQRITRVNLRDFILCLEQDRSTARSMALYKALLK</sequence>
<dbReference type="InterPro" id="IPR045144">
    <property type="entry name" value="TAF4"/>
</dbReference>
<comment type="subcellular location">
    <subcellularLocation>
        <location evidence="1">Nucleus</location>
    </subcellularLocation>
</comment>
<protein>
    <recommendedName>
        <fullName evidence="7">TAFH domain-containing protein</fullName>
    </recommendedName>
</protein>
<feature type="compositionally biased region" description="Polar residues" evidence="6">
    <location>
        <begin position="164"/>
        <end position="181"/>
    </location>
</feature>
<evidence type="ECO:0000256" key="2">
    <source>
        <dbReference type="ARBA" id="ARBA00006178"/>
    </source>
</evidence>
<feature type="region of interest" description="Disordered" evidence="6">
    <location>
        <begin position="843"/>
        <end position="873"/>
    </location>
</feature>
<feature type="compositionally biased region" description="Polar residues" evidence="6">
    <location>
        <begin position="141"/>
        <end position="150"/>
    </location>
</feature>
<dbReference type="Gene3D" id="1.10.20.10">
    <property type="entry name" value="Histone, subunit A"/>
    <property type="match status" value="1"/>
</dbReference>
<dbReference type="GO" id="GO:0006355">
    <property type="term" value="P:regulation of DNA-templated transcription"/>
    <property type="evidence" value="ECO:0007669"/>
    <property type="project" value="UniProtKB-ARBA"/>
</dbReference>
<dbReference type="PANTHER" id="PTHR15138">
    <property type="entry name" value="TRANSCRIPTION INITIATION FACTOR TFIID SUBUNIT 4"/>
    <property type="match status" value="1"/>
</dbReference>
<feature type="domain" description="TAFH" evidence="7">
    <location>
        <begin position="461"/>
        <end position="558"/>
    </location>
</feature>
<dbReference type="GO" id="GO:0005669">
    <property type="term" value="C:transcription factor TFIID complex"/>
    <property type="evidence" value="ECO:0007669"/>
    <property type="project" value="InterPro"/>
</dbReference>
<dbReference type="Proteomes" id="UP000265180">
    <property type="component" value="Chromosome 6"/>
</dbReference>
<feature type="region of interest" description="Disordered" evidence="6">
    <location>
        <begin position="31"/>
        <end position="248"/>
    </location>
</feature>
<dbReference type="PANTHER" id="PTHR15138:SF22">
    <property type="entry name" value="TAFH DOMAIN-CONTAINING PROTEIN"/>
    <property type="match status" value="1"/>
</dbReference>
<evidence type="ECO:0000256" key="1">
    <source>
        <dbReference type="ARBA" id="ARBA00004123"/>
    </source>
</evidence>
<dbReference type="InterPro" id="IPR007900">
    <property type="entry name" value="TAF4_C"/>
</dbReference>
<feature type="compositionally biased region" description="Basic and acidic residues" evidence="6">
    <location>
        <begin position="800"/>
        <end position="818"/>
    </location>
</feature>
<reference evidence="8" key="3">
    <citation type="submission" date="2025-08" db="UniProtKB">
        <authorList>
            <consortium name="Ensembl"/>
        </authorList>
    </citation>
    <scope>IDENTIFICATION</scope>
    <source>
        <strain evidence="8">HNI</strain>
    </source>
</reference>
<dbReference type="SUPFAM" id="SSF158553">
    <property type="entry name" value="TAFH domain-like"/>
    <property type="match status" value="1"/>
</dbReference>
<dbReference type="InterPro" id="IPR009072">
    <property type="entry name" value="Histone-fold"/>
</dbReference>
<feature type="region of interest" description="Disordered" evidence="6">
    <location>
        <begin position="796"/>
        <end position="818"/>
    </location>
</feature>
<dbReference type="GO" id="GO:0006352">
    <property type="term" value="P:DNA-templated transcription initiation"/>
    <property type="evidence" value="ECO:0007669"/>
    <property type="project" value="InterPro"/>
</dbReference>
<reference key="1">
    <citation type="journal article" date="2007" name="Nature">
        <title>The medaka draft genome and insights into vertebrate genome evolution.</title>
        <authorList>
            <person name="Kasahara M."/>
            <person name="Naruse K."/>
            <person name="Sasaki S."/>
            <person name="Nakatani Y."/>
            <person name="Qu W."/>
            <person name="Ahsan B."/>
            <person name="Yamada T."/>
            <person name="Nagayasu Y."/>
            <person name="Doi K."/>
            <person name="Kasai Y."/>
            <person name="Jindo T."/>
            <person name="Kobayashi D."/>
            <person name="Shimada A."/>
            <person name="Toyoda A."/>
            <person name="Kuroki Y."/>
            <person name="Fujiyama A."/>
            <person name="Sasaki T."/>
            <person name="Shimizu A."/>
            <person name="Asakawa S."/>
            <person name="Shimizu N."/>
            <person name="Hashimoto S."/>
            <person name="Yang J."/>
            <person name="Lee Y."/>
            <person name="Matsushima K."/>
            <person name="Sugano S."/>
            <person name="Sakaizumi M."/>
            <person name="Narita T."/>
            <person name="Ohishi K."/>
            <person name="Haga S."/>
            <person name="Ohta F."/>
            <person name="Nomoto H."/>
            <person name="Nogata K."/>
            <person name="Morishita T."/>
            <person name="Endo T."/>
            <person name="Shin-I T."/>
            <person name="Takeda H."/>
            <person name="Morishita S."/>
            <person name="Kohara Y."/>
        </authorList>
    </citation>
    <scope>NUCLEOTIDE SEQUENCE [LARGE SCALE GENOMIC DNA]</scope>
    <source>
        <strain>Hd-rR</strain>
    </source>
</reference>
<accession>A0A3P9K7G7</accession>
<dbReference type="InterPro" id="IPR037249">
    <property type="entry name" value="TAFH/NHR1_dom_sf"/>
</dbReference>
<keyword evidence="3" id="KW-0805">Transcription regulation</keyword>
<dbReference type="SMART" id="SM00549">
    <property type="entry name" value="TAFH"/>
    <property type="match status" value="1"/>
</dbReference>
<feature type="compositionally biased region" description="Low complexity" evidence="6">
    <location>
        <begin position="859"/>
        <end position="870"/>
    </location>
</feature>
<dbReference type="GO" id="GO:0046982">
    <property type="term" value="F:protein heterodimerization activity"/>
    <property type="evidence" value="ECO:0007669"/>
    <property type="project" value="InterPro"/>
</dbReference>
<dbReference type="InterPro" id="IPR003894">
    <property type="entry name" value="TAFH_NHR1"/>
</dbReference>
<reference evidence="8 9" key="2">
    <citation type="submission" date="2017-04" db="EMBL/GenBank/DDBJ databases">
        <title>CpG methylation of centromeres and impact of large insertions on vertebrate speciation.</title>
        <authorList>
            <person name="Ichikawa K."/>
            <person name="Yoshimura J."/>
            <person name="Morishita S."/>
        </authorList>
    </citation>
    <scope>NUCLEOTIDE SEQUENCE</scope>
    <source>
        <strain evidence="8 9">HNI</strain>
    </source>
</reference>
<feature type="compositionally biased region" description="Low complexity" evidence="6">
    <location>
        <begin position="127"/>
        <end position="139"/>
    </location>
</feature>
<evidence type="ECO:0000256" key="5">
    <source>
        <dbReference type="ARBA" id="ARBA00023242"/>
    </source>
</evidence>
<evidence type="ECO:0000313" key="8">
    <source>
        <dbReference type="Ensembl" id="ENSORLP00020004520.1"/>
    </source>
</evidence>
<dbReference type="GO" id="GO:0006366">
    <property type="term" value="P:transcription by RNA polymerase II"/>
    <property type="evidence" value="ECO:0007669"/>
    <property type="project" value="UniProtKB-ARBA"/>
</dbReference>
<evidence type="ECO:0000256" key="3">
    <source>
        <dbReference type="ARBA" id="ARBA00023015"/>
    </source>
</evidence>
<name>A0A3P9K7G7_ORYLA</name>
<keyword evidence="4" id="KW-0804">Transcription</keyword>
<reference evidence="8" key="4">
    <citation type="submission" date="2025-09" db="UniProtKB">
        <authorList>
            <consortium name="Ensembl"/>
        </authorList>
    </citation>
    <scope>IDENTIFICATION</scope>
    <source>
        <strain evidence="8">HNI</strain>
    </source>
</reference>
<evidence type="ECO:0000256" key="4">
    <source>
        <dbReference type="ARBA" id="ARBA00023163"/>
    </source>
</evidence>
<dbReference type="Pfam" id="PF07531">
    <property type="entry name" value="TAFH"/>
    <property type="match status" value="1"/>
</dbReference>
<evidence type="ECO:0000259" key="7">
    <source>
        <dbReference type="PROSITE" id="PS51119"/>
    </source>
</evidence>
<dbReference type="AlphaFoldDB" id="A0A3P9K7G7"/>
<evidence type="ECO:0000313" key="9">
    <source>
        <dbReference type="Proteomes" id="UP000265180"/>
    </source>
</evidence>